<dbReference type="PATRIC" id="fig|1440763.5.peg.2277"/>
<dbReference type="RefSeq" id="WP_046967982.1">
    <property type="nucleotide sequence ID" value="NZ_CP017480.1"/>
</dbReference>
<keyword evidence="2" id="KW-1185">Reference proteome</keyword>
<organism evidence="1 2">
    <name type="scientific">Luteibacter rhizovicinus DSM 16549</name>
    <dbReference type="NCBI Taxonomy" id="1440763"/>
    <lineage>
        <taxon>Bacteria</taxon>
        <taxon>Pseudomonadati</taxon>
        <taxon>Pseudomonadota</taxon>
        <taxon>Gammaproteobacteria</taxon>
        <taxon>Lysobacterales</taxon>
        <taxon>Rhodanobacteraceae</taxon>
        <taxon>Luteibacter</taxon>
    </lineage>
</organism>
<evidence type="ECO:0000313" key="2">
    <source>
        <dbReference type="Proteomes" id="UP000182987"/>
    </source>
</evidence>
<dbReference type="AlphaFoldDB" id="A0A0G9HC59"/>
<sequence length="115" mass="12732">MSQEFEQRRAPRKRVTSPMPIVDGMTERVIGQLGNLSATGLMALTTQAPCSSGVYQVSFTLPDAQHREHRVEIGIQEQWHEPAASAGQFWAGYRIVAASEDDVRAIDEWIGPPPD</sequence>
<dbReference type="Proteomes" id="UP000182987">
    <property type="component" value="Chromosome"/>
</dbReference>
<reference evidence="2" key="1">
    <citation type="submission" date="2016-09" db="EMBL/GenBank/DDBJ databases">
        <authorList>
            <person name="Lysoe E."/>
        </authorList>
    </citation>
    <scope>NUCLEOTIDE SEQUENCE [LARGE SCALE GENOMIC DNA]</scope>
    <source>
        <strain evidence="2">LJ96T</strain>
    </source>
</reference>
<dbReference type="OrthoDB" id="5625505at2"/>
<gene>
    <name evidence="1" type="ORF">BJI69_09765</name>
</gene>
<accession>A0A0G9HC59</accession>
<protein>
    <submittedName>
        <fullName evidence="1">Uncharacterized protein</fullName>
    </submittedName>
</protein>
<dbReference type="EMBL" id="CP017480">
    <property type="protein sequence ID" value="APG04154.1"/>
    <property type="molecule type" value="Genomic_DNA"/>
</dbReference>
<dbReference type="KEGG" id="lrz:BJI69_09765"/>
<evidence type="ECO:0000313" key="1">
    <source>
        <dbReference type="EMBL" id="APG04154.1"/>
    </source>
</evidence>
<name>A0A0G9HC59_9GAMM</name>
<proteinExistence type="predicted"/>
<dbReference type="STRING" id="1440763.BJI69_09765"/>